<feature type="region of interest" description="Disordered" evidence="2">
    <location>
        <begin position="25"/>
        <end position="50"/>
    </location>
</feature>
<dbReference type="Gene3D" id="3.30.2320.10">
    <property type="entry name" value="hypothetical protein PF0899 domain"/>
    <property type="match status" value="1"/>
</dbReference>
<organism evidence="4 5">
    <name type="scientific">Psychromarinibacter sediminicola</name>
    <dbReference type="NCBI Taxonomy" id="3033385"/>
    <lineage>
        <taxon>Bacteria</taxon>
        <taxon>Pseudomonadati</taxon>
        <taxon>Pseudomonadota</taxon>
        <taxon>Alphaproteobacteria</taxon>
        <taxon>Rhodobacterales</taxon>
        <taxon>Paracoccaceae</taxon>
        <taxon>Psychromarinibacter</taxon>
    </lineage>
</organism>
<evidence type="ECO:0000259" key="3">
    <source>
        <dbReference type="Pfam" id="PF05065"/>
    </source>
</evidence>
<dbReference type="AlphaFoldDB" id="A0AAE3T7N9"/>
<dbReference type="Pfam" id="PF05065">
    <property type="entry name" value="Phage_capsid"/>
    <property type="match status" value="1"/>
</dbReference>
<protein>
    <submittedName>
        <fullName evidence="4">Phage major capsid protein</fullName>
    </submittedName>
</protein>
<evidence type="ECO:0000256" key="2">
    <source>
        <dbReference type="SAM" id="MobiDB-lite"/>
    </source>
</evidence>
<dbReference type="SUPFAM" id="SSF56563">
    <property type="entry name" value="Major capsid protein gp5"/>
    <property type="match status" value="1"/>
</dbReference>
<accession>A0AAE3T7N9</accession>
<dbReference type="InterPro" id="IPR054612">
    <property type="entry name" value="Phage_capsid-like_C"/>
</dbReference>
<sequence>MRSLRAARAEKVELAKALVEAAETEGRSMTADEKKKFEEHMGEAESLGERVASAERLRETEAAMDARMAPRGHSGRLGAAADEFRSMLRGETRAMSTSTGADGGYAVPLQIAQFVTTQVKELSPVRRVARVVQTETQDYRALLSVRGEGSGWVTEEATRTTTDSPQLIAIEPKSAELYAYPKVSAHVIDDASFDVERFLSDHVATEFAYQEGAAFVNGDAVAGKPRGFLQYTTSTDDDDTRSTSELQHVVTGVSGGLSPDSLIDTLYALSPSYRTGPGVAWMMASNTIASVRKLKDGEGNYLWRDGFGDQPASLLGFPVVEANDMPAVSNGNTPIAFGNWQRGYLIAERVGMRMVRDDVTAPGFVKFYFARRIGGCVYDPNAIKLLKVST</sequence>
<evidence type="ECO:0000256" key="1">
    <source>
        <dbReference type="ARBA" id="ARBA00004328"/>
    </source>
</evidence>
<proteinExistence type="predicted"/>
<keyword evidence="5" id="KW-1185">Reference proteome</keyword>
<comment type="caution">
    <text evidence="4">The sequence shown here is derived from an EMBL/GenBank/DDBJ whole genome shotgun (WGS) entry which is preliminary data.</text>
</comment>
<feature type="compositionally biased region" description="Basic and acidic residues" evidence="2">
    <location>
        <begin position="25"/>
        <end position="43"/>
    </location>
</feature>
<dbReference type="InterPro" id="IPR024455">
    <property type="entry name" value="Phage_capsid"/>
</dbReference>
<gene>
    <name evidence="4" type="ORF">P1J78_04155</name>
</gene>
<evidence type="ECO:0000313" key="5">
    <source>
        <dbReference type="Proteomes" id="UP001220964"/>
    </source>
</evidence>
<dbReference type="NCBIfam" id="TIGR01554">
    <property type="entry name" value="major_cap_HK97"/>
    <property type="match status" value="1"/>
</dbReference>
<comment type="subcellular location">
    <subcellularLocation>
        <location evidence="1">Virion</location>
    </subcellularLocation>
</comment>
<dbReference type="Proteomes" id="UP001220964">
    <property type="component" value="Unassembled WGS sequence"/>
</dbReference>
<name>A0AAE3T7N9_9RHOB</name>
<evidence type="ECO:0000313" key="4">
    <source>
        <dbReference type="EMBL" id="MDF0599918.1"/>
    </source>
</evidence>
<dbReference type="Gene3D" id="3.30.2400.10">
    <property type="entry name" value="Major capsid protein gp5"/>
    <property type="match status" value="1"/>
</dbReference>
<feature type="domain" description="Phage capsid-like C-terminal" evidence="3">
    <location>
        <begin position="103"/>
        <end position="387"/>
    </location>
</feature>
<reference evidence="4" key="1">
    <citation type="submission" date="2023-03" db="EMBL/GenBank/DDBJ databases">
        <title>Multiphase analysis and comparison of six strains from genera Psychromarinibacter, Lutimaribacter, and Maritimibacter, including a novel species: Psychromarinibacter sediminicola sp. nov.</title>
        <authorList>
            <person name="Wang Y.-H."/>
            <person name="Ye M.-Q."/>
            <person name="Du Z.-J."/>
        </authorList>
    </citation>
    <scope>NUCLEOTIDE SEQUENCE</scope>
    <source>
        <strain evidence="4">C21-152</strain>
    </source>
</reference>
<dbReference type="EMBL" id="JARGYC010000007">
    <property type="protein sequence ID" value="MDF0599918.1"/>
    <property type="molecule type" value="Genomic_DNA"/>
</dbReference>